<dbReference type="OMA" id="YAENITH"/>
<dbReference type="RefSeq" id="XP_020438464.1">
    <property type="nucleotide sequence ID" value="XM_020571190.1"/>
</dbReference>
<dbReference type="GeneID" id="31355685"/>
<keyword evidence="1" id="KW-1133">Transmembrane helix</keyword>
<evidence type="ECO:0000256" key="1">
    <source>
        <dbReference type="SAM" id="Phobius"/>
    </source>
</evidence>
<dbReference type="AlphaFoldDB" id="D3AVN6"/>
<reference evidence="2 3" key="1">
    <citation type="journal article" date="2011" name="Genome Res.">
        <title>Phylogeny-wide analysis of social amoeba genomes highlights ancient origins for complex intercellular communication.</title>
        <authorList>
            <person name="Heidel A.J."/>
            <person name="Lawal H.M."/>
            <person name="Felder M."/>
            <person name="Schilde C."/>
            <person name="Helps N.R."/>
            <person name="Tunggal B."/>
            <person name="Rivero F."/>
            <person name="John U."/>
            <person name="Schleicher M."/>
            <person name="Eichinger L."/>
            <person name="Platzer M."/>
            <person name="Noegel A.A."/>
            <person name="Schaap P."/>
            <person name="Gloeckner G."/>
        </authorList>
    </citation>
    <scope>NUCLEOTIDE SEQUENCE [LARGE SCALE GENOMIC DNA]</scope>
    <source>
        <strain evidence="3">ATCC 26659 / Pp 5 / PN500</strain>
    </source>
</reference>
<keyword evidence="3" id="KW-1185">Reference proteome</keyword>
<proteinExistence type="predicted"/>
<keyword evidence="1" id="KW-0472">Membrane</keyword>
<name>D3AVN6_HETP5</name>
<dbReference type="InParanoid" id="D3AVN6"/>
<accession>D3AVN6</accession>
<evidence type="ECO:0000313" key="2">
    <source>
        <dbReference type="EMBL" id="EFA86359.1"/>
    </source>
</evidence>
<dbReference type="EMBL" id="ADBJ01000002">
    <property type="protein sequence ID" value="EFA86359.1"/>
    <property type="molecule type" value="Genomic_DNA"/>
</dbReference>
<feature type="transmembrane region" description="Helical" evidence="1">
    <location>
        <begin position="160"/>
        <end position="189"/>
    </location>
</feature>
<gene>
    <name evidence="2" type="ORF">PPL_00151</name>
</gene>
<protein>
    <submittedName>
        <fullName evidence="2">Uncharacterized protein</fullName>
    </submittedName>
</protein>
<keyword evidence="1" id="KW-0812">Transmembrane</keyword>
<organism evidence="2 3">
    <name type="scientific">Heterostelium pallidum (strain ATCC 26659 / Pp 5 / PN500)</name>
    <name type="common">Cellular slime mold</name>
    <name type="synonym">Polysphondylium pallidum</name>
    <dbReference type="NCBI Taxonomy" id="670386"/>
    <lineage>
        <taxon>Eukaryota</taxon>
        <taxon>Amoebozoa</taxon>
        <taxon>Evosea</taxon>
        <taxon>Eumycetozoa</taxon>
        <taxon>Dictyostelia</taxon>
        <taxon>Acytosteliales</taxon>
        <taxon>Acytosteliaceae</taxon>
        <taxon>Heterostelium</taxon>
    </lineage>
</organism>
<sequence>MVFGVTDSLAYAFRSYVLMFILASIGVFTVYNMRVNVQDKITSAPLLDSFIFGYTPEEAMKVLNKMSSYELSIYQSFYTNGYDIVLPFVITGVQLGLMAFTYPIMGLKVFKLVMFLPLIYLVCDLSENYIHYVVLTLMPMRHKLQSHMNDLLFISGWADLFKYIFFFSGIFFILIGIVSKFIGYIVGLFGGSSNKSKKPTNNKLKST</sequence>
<evidence type="ECO:0000313" key="3">
    <source>
        <dbReference type="Proteomes" id="UP000001396"/>
    </source>
</evidence>
<feature type="transmembrane region" description="Helical" evidence="1">
    <location>
        <begin position="84"/>
        <end position="105"/>
    </location>
</feature>
<dbReference type="Proteomes" id="UP000001396">
    <property type="component" value="Unassembled WGS sequence"/>
</dbReference>
<comment type="caution">
    <text evidence="2">The sequence shown here is derived from an EMBL/GenBank/DDBJ whole genome shotgun (WGS) entry which is preliminary data.</text>
</comment>
<feature type="transmembrane region" description="Helical" evidence="1">
    <location>
        <begin position="12"/>
        <end position="31"/>
    </location>
</feature>